<feature type="binding site" evidence="13">
    <location>
        <position position="42"/>
    </location>
    <ligand>
        <name>Mg(2+)</name>
        <dbReference type="ChEBI" id="CHEBI:18420"/>
        <label>1</label>
    </ligand>
</feature>
<dbReference type="CDD" id="cd16962">
    <property type="entry name" value="RuvC"/>
    <property type="match status" value="1"/>
</dbReference>
<evidence type="ECO:0000256" key="1">
    <source>
        <dbReference type="ARBA" id="ARBA00009518"/>
    </source>
</evidence>
<dbReference type="GO" id="GO:0003677">
    <property type="term" value="F:DNA binding"/>
    <property type="evidence" value="ECO:0007669"/>
    <property type="project" value="UniProtKB-KW"/>
</dbReference>
<dbReference type="Proteomes" id="UP000215027">
    <property type="component" value="Chromosome I"/>
</dbReference>
<feature type="active site" evidence="13">
    <location>
        <position position="102"/>
    </location>
</feature>
<dbReference type="PROSITE" id="PS01321">
    <property type="entry name" value="RUVC"/>
    <property type="match status" value="1"/>
</dbReference>
<keyword evidence="10 13" id="KW-0233">DNA recombination</keyword>
<evidence type="ECO:0000256" key="8">
    <source>
        <dbReference type="ARBA" id="ARBA00022842"/>
    </source>
</evidence>
<proteinExistence type="inferred from homology"/>
<dbReference type="PANTHER" id="PTHR30194">
    <property type="entry name" value="CROSSOVER JUNCTION ENDODEOXYRIBONUCLEASE RUVC"/>
    <property type="match status" value="1"/>
</dbReference>
<dbReference type="InterPro" id="IPR002176">
    <property type="entry name" value="X-over_junc_endoDNase_RuvC"/>
</dbReference>
<dbReference type="NCBIfam" id="TIGR00228">
    <property type="entry name" value="ruvC"/>
    <property type="match status" value="1"/>
</dbReference>
<keyword evidence="4 13" id="KW-0479">Metal-binding</keyword>
<keyword evidence="9 13" id="KW-0238">DNA-binding</keyword>
<name>A0A160T4J4_9CHLR</name>
<comment type="subunit">
    <text evidence="13">Homodimer which binds Holliday junction (HJ) DNA. The HJ becomes 2-fold symmetrical on binding to RuvC with unstacked arms; it has a different conformation from HJ DNA in complex with RuvA. In the full resolvosome a probable DNA-RuvA(4)-RuvB(12)-RuvC(2) complex forms which resolves the HJ.</text>
</comment>
<dbReference type="GO" id="GO:0006281">
    <property type="term" value="P:DNA repair"/>
    <property type="evidence" value="ECO:0007669"/>
    <property type="project" value="UniProtKB-UniRule"/>
</dbReference>
<sequence length="198" mass="20973">MQGMQGPDRSQGAGGQGSAGEKIALSPLLPFSPAPLRILGLDPGTATTGYGVIDVVDGDVHLVDFGVIETPAGDAPETRLLSIYRQLNDLLTRHQPTRAAVEQLFFGRNITTAIAVGQARGVLLLALAEAGIPISEYSPPKVKEAITGYGKAEKAQMQLMVRHLLNLEESPHPDDAADALAVALTHARYVAFEEAIEK</sequence>
<keyword evidence="16" id="KW-1185">Reference proteome</keyword>
<dbReference type="InterPro" id="IPR012337">
    <property type="entry name" value="RNaseH-like_sf"/>
</dbReference>
<comment type="subcellular location">
    <subcellularLocation>
        <location evidence="13">Cytoplasm</location>
    </subcellularLocation>
</comment>
<dbReference type="EMBL" id="LN890655">
    <property type="protein sequence ID" value="CUS05211.2"/>
    <property type="molecule type" value="Genomic_DNA"/>
</dbReference>
<keyword evidence="7 13" id="KW-0378">Hydrolase</keyword>
<accession>A0A160T4J4</accession>
<evidence type="ECO:0000256" key="7">
    <source>
        <dbReference type="ARBA" id="ARBA00022801"/>
    </source>
</evidence>
<keyword evidence="8 13" id="KW-0460">Magnesium</keyword>
<evidence type="ECO:0000256" key="5">
    <source>
        <dbReference type="ARBA" id="ARBA00022759"/>
    </source>
</evidence>
<evidence type="ECO:0000256" key="2">
    <source>
        <dbReference type="ARBA" id="ARBA00022490"/>
    </source>
</evidence>
<dbReference type="Gene3D" id="3.30.420.10">
    <property type="entry name" value="Ribonuclease H-like superfamily/Ribonuclease H"/>
    <property type="match status" value="1"/>
</dbReference>
<dbReference type="EC" id="3.1.21.10" evidence="13 14"/>
<dbReference type="Pfam" id="PF02075">
    <property type="entry name" value="RuvC"/>
    <property type="match status" value="1"/>
</dbReference>
<evidence type="ECO:0000256" key="12">
    <source>
        <dbReference type="ARBA" id="ARBA00029354"/>
    </source>
</evidence>
<comment type="catalytic activity">
    <reaction evidence="12 13">
        <text>Endonucleolytic cleavage at a junction such as a reciprocal single-stranded crossover between two homologous DNA duplexes (Holliday junction).</text>
        <dbReference type="EC" id="3.1.21.10"/>
    </reaction>
</comment>
<evidence type="ECO:0000256" key="3">
    <source>
        <dbReference type="ARBA" id="ARBA00022722"/>
    </source>
</evidence>
<evidence type="ECO:0000313" key="16">
    <source>
        <dbReference type="Proteomes" id="UP000215027"/>
    </source>
</evidence>
<comment type="function">
    <text evidence="13">The RuvA-RuvB-RuvC complex processes Holliday junction (HJ) DNA during genetic recombination and DNA repair. Endonuclease that resolves HJ intermediates. Cleaves cruciform DNA by making single-stranded nicks across the HJ at symmetrical positions within the homologous arms, yielding a 5'-phosphate and a 3'-hydroxyl group; requires a central core of homology in the junction. The consensus cleavage sequence is 5'-(A/T)TT(C/G)-3'. Cleavage occurs on the 3'-side of the TT dinucleotide at the point of strand exchange. HJ branch migration catalyzed by RuvA-RuvB allows RuvC to scan DNA until it finds its consensus sequence, where it cleaves and resolves the cruciform DNA.</text>
</comment>
<evidence type="ECO:0000313" key="15">
    <source>
        <dbReference type="EMBL" id="CUS05211.2"/>
    </source>
</evidence>
<evidence type="ECO:0000256" key="10">
    <source>
        <dbReference type="ARBA" id="ARBA00023172"/>
    </source>
</evidence>
<dbReference type="GO" id="GO:0005737">
    <property type="term" value="C:cytoplasm"/>
    <property type="evidence" value="ECO:0007669"/>
    <property type="project" value="UniProtKB-SubCell"/>
</dbReference>
<keyword evidence="5 13" id="KW-0255">Endonuclease</keyword>
<dbReference type="GO" id="GO:0048476">
    <property type="term" value="C:Holliday junction resolvase complex"/>
    <property type="evidence" value="ECO:0007669"/>
    <property type="project" value="UniProtKB-UniRule"/>
</dbReference>
<feature type="active site" evidence="13">
    <location>
        <position position="42"/>
    </location>
</feature>
<organism evidence="15 16">
    <name type="scientific">Candidatus Promineifilum breve</name>
    <dbReference type="NCBI Taxonomy" id="1806508"/>
    <lineage>
        <taxon>Bacteria</taxon>
        <taxon>Bacillati</taxon>
        <taxon>Chloroflexota</taxon>
        <taxon>Ardenticatenia</taxon>
        <taxon>Candidatus Promineifilales</taxon>
        <taxon>Candidatus Promineifilaceae</taxon>
        <taxon>Candidatus Promineifilum</taxon>
    </lineage>
</organism>
<feature type="binding site" evidence="13">
    <location>
        <position position="102"/>
    </location>
    <ligand>
        <name>Mg(2+)</name>
        <dbReference type="ChEBI" id="CHEBI:18420"/>
        <label>2</label>
    </ligand>
</feature>
<dbReference type="GO" id="GO:0006310">
    <property type="term" value="P:DNA recombination"/>
    <property type="evidence" value="ECO:0007669"/>
    <property type="project" value="UniProtKB-UniRule"/>
</dbReference>
<evidence type="ECO:0000256" key="13">
    <source>
        <dbReference type="HAMAP-Rule" id="MF_00034"/>
    </source>
</evidence>
<evidence type="ECO:0000256" key="4">
    <source>
        <dbReference type="ARBA" id="ARBA00022723"/>
    </source>
</evidence>
<reference evidence="15" key="1">
    <citation type="submission" date="2016-01" db="EMBL/GenBank/DDBJ databases">
        <authorList>
            <person name="Mcilroy J.S."/>
            <person name="Karst M S."/>
            <person name="Albertsen M."/>
        </authorList>
    </citation>
    <scope>NUCLEOTIDE SEQUENCE</scope>
    <source>
        <strain evidence="15">Cfx-K</strain>
    </source>
</reference>
<evidence type="ECO:0000256" key="9">
    <source>
        <dbReference type="ARBA" id="ARBA00023125"/>
    </source>
</evidence>
<dbReference type="GO" id="GO:0008821">
    <property type="term" value="F:crossover junction DNA endonuclease activity"/>
    <property type="evidence" value="ECO:0007669"/>
    <property type="project" value="UniProtKB-UniRule"/>
</dbReference>
<dbReference type="AlphaFoldDB" id="A0A160T4J4"/>
<dbReference type="KEGG" id="pbf:CFX0092_A3333"/>
<keyword evidence="11 13" id="KW-0234">DNA repair</keyword>
<dbReference type="SUPFAM" id="SSF53098">
    <property type="entry name" value="Ribonuclease H-like"/>
    <property type="match status" value="1"/>
</dbReference>
<keyword evidence="3 13" id="KW-0540">Nuclease</keyword>
<comment type="cofactor">
    <cofactor evidence="13">
        <name>Mg(2+)</name>
        <dbReference type="ChEBI" id="CHEBI:18420"/>
    </cofactor>
    <text evidence="13">Binds 2 Mg(2+) ion per subunit.</text>
</comment>
<evidence type="ECO:0000256" key="14">
    <source>
        <dbReference type="NCBIfam" id="TIGR00228"/>
    </source>
</evidence>
<gene>
    <name evidence="13 15" type="primary">ruvC</name>
    <name evidence="15" type="ORF">CFX0092_A3333</name>
</gene>
<dbReference type="FunFam" id="3.30.420.10:FF:000002">
    <property type="entry name" value="Crossover junction endodeoxyribonuclease RuvC"/>
    <property type="match status" value="1"/>
</dbReference>
<feature type="active site" evidence="13">
    <location>
        <position position="175"/>
    </location>
</feature>
<keyword evidence="2 13" id="KW-0963">Cytoplasm</keyword>
<feature type="binding site" evidence="13">
    <location>
        <position position="175"/>
    </location>
    <ligand>
        <name>Mg(2+)</name>
        <dbReference type="ChEBI" id="CHEBI:18420"/>
        <label>1</label>
    </ligand>
</feature>
<dbReference type="PRINTS" id="PR00696">
    <property type="entry name" value="RSOLVASERUVC"/>
</dbReference>
<dbReference type="PANTHER" id="PTHR30194:SF3">
    <property type="entry name" value="CROSSOVER JUNCTION ENDODEOXYRIBONUCLEASE RUVC"/>
    <property type="match status" value="1"/>
</dbReference>
<protein>
    <recommendedName>
        <fullName evidence="13 14">Crossover junction endodeoxyribonuclease RuvC</fullName>
        <ecNumber evidence="13 14">3.1.21.10</ecNumber>
    </recommendedName>
    <alternativeName>
        <fullName evidence="13">Holliday junction nuclease RuvC</fullName>
    </alternativeName>
    <alternativeName>
        <fullName evidence="13">Holliday junction resolvase RuvC</fullName>
    </alternativeName>
</protein>
<evidence type="ECO:0000256" key="6">
    <source>
        <dbReference type="ARBA" id="ARBA00022763"/>
    </source>
</evidence>
<dbReference type="InterPro" id="IPR036397">
    <property type="entry name" value="RNaseH_sf"/>
</dbReference>
<dbReference type="InterPro" id="IPR020563">
    <property type="entry name" value="X-over_junc_endoDNase_Mg_BS"/>
</dbReference>
<dbReference type="GO" id="GO:0000287">
    <property type="term" value="F:magnesium ion binding"/>
    <property type="evidence" value="ECO:0007669"/>
    <property type="project" value="UniProtKB-UniRule"/>
</dbReference>
<keyword evidence="6 13" id="KW-0227">DNA damage</keyword>
<comment type="similarity">
    <text evidence="1 13">Belongs to the RuvC family.</text>
</comment>
<evidence type="ECO:0000256" key="11">
    <source>
        <dbReference type="ARBA" id="ARBA00023204"/>
    </source>
</evidence>
<dbReference type="NCBIfam" id="NF000711">
    <property type="entry name" value="PRK00039.2-1"/>
    <property type="match status" value="1"/>
</dbReference>
<dbReference type="HAMAP" id="MF_00034">
    <property type="entry name" value="RuvC"/>
    <property type="match status" value="1"/>
</dbReference>